<dbReference type="Proteomes" id="UP000023152">
    <property type="component" value="Unassembled WGS sequence"/>
</dbReference>
<reference evidence="1 2" key="1">
    <citation type="journal article" date="2013" name="Curr. Biol.">
        <title>The Genome of the Foraminiferan Reticulomyxa filosa.</title>
        <authorList>
            <person name="Glockner G."/>
            <person name="Hulsmann N."/>
            <person name="Schleicher M."/>
            <person name="Noegel A.A."/>
            <person name="Eichinger L."/>
            <person name="Gallinger C."/>
            <person name="Pawlowski J."/>
            <person name="Sierra R."/>
            <person name="Euteneuer U."/>
            <person name="Pillet L."/>
            <person name="Moustafa A."/>
            <person name="Platzer M."/>
            <person name="Groth M."/>
            <person name="Szafranski K."/>
            <person name="Schliwa M."/>
        </authorList>
    </citation>
    <scope>NUCLEOTIDE SEQUENCE [LARGE SCALE GENOMIC DNA]</scope>
</reference>
<keyword evidence="2" id="KW-1185">Reference proteome</keyword>
<evidence type="ECO:0000313" key="1">
    <source>
        <dbReference type="EMBL" id="ETO14771.1"/>
    </source>
</evidence>
<proteinExistence type="predicted"/>
<gene>
    <name evidence="1" type="ORF">RFI_22598</name>
</gene>
<organism evidence="1 2">
    <name type="scientific">Reticulomyxa filosa</name>
    <dbReference type="NCBI Taxonomy" id="46433"/>
    <lineage>
        <taxon>Eukaryota</taxon>
        <taxon>Sar</taxon>
        <taxon>Rhizaria</taxon>
        <taxon>Retaria</taxon>
        <taxon>Foraminifera</taxon>
        <taxon>Monothalamids</taxon>
        <taxon>Reticulomyxidae</taxon>
        <taxon>Reticulomyxa</taxon>
    </lineage>
</organism>
<dbReference type="EMBL" id="ASPP01019780">
    <property type="protein sequence ID" value="ETO14771.1"/>
    <property type="molecule type" value="Genomic_DNA"/>
</dbReference>
<sequence>MENSITDHCNDNDKDSAGEINITDLLAQMREKRKHLRDALDTTLQQHELVSLQISDDATEQVSERSNRELIGYNITKSSKEKTDKLLSSFTPTYQIESNLALLTTITTDKELTFQTIQADYQNDSKSAEFETSNLESTLEPKGASIQDFGRVNESNIQQDGLLQQNKALPRVCCFNKFQENIFL</sequence>
<evidence type="ECO:0000313" key="2">
    <source>
        <dbReference type="Proteomes" id="UP000023152"/>
    </source>
</evidence>
<name>X6MM95_RETFI</name>
<accession>X6MM95</accession>
<protein>
    <submittedName>
        <fullName evidence="1">Uncharacterized protein</fullName>
    </submittedName>
</protein>
<comment type="caution">
    <text evidence="1">The sequence shown here is derived from an EMBL/GenBank/DDBJ whole genome shotgun (WGS) entry which is preliminary data.</text>
</comment>
<dbReference type="AlphaFoldDB" id="X6MM95"/>